<gene>
    <name evidence="7" type="ORF">CPAG_09811</name>
</gene>
<evidence type="ECO:0000256" key="3">
    <source>
        <dbReference type="ARBA" id="ARBA00023242"/>
    </source>
</evidence>
<dbReference type="Proteomes" id="UP000054567">
    <property type="component" value="Unassembled WGS sequence"/>
</dbReference>
<protein>
    <submittedName>
        <fullName evidence="7">MKI67 FHA domain-interacting nucleolar phosphoprotein</fullName>
    </submittedName>
</protein>
<evidence type="ECO:0000313" key="7">
    <source>
        <dbReference type="EMBL" id="KMM73523.1"/>
    </source>
</evidence>
<feature type="compositionally biased region" description="Basic and acidic residues" evidence="5">
    <location>
        <begin position="516"/>
        <end position="549"/>
    </location>
</feature>
<dbReference type="EMBL" id="DS268114">
    <property type="protein sequence ID" value="KMM73523.1"/>
    <property type="molecule type" value="Genomic_DNA"/>
</dbReference>
<organism evidence="7 8">
    <name type="scientific">Coccidioides posadasii RMSCC 3488</name>
    <dbReference type="NCBI Taxonomy" id="454284"/>
    <lineage>
        <taxon>Eukaryota</taxon>
        <taxon>Fungi</taxon>
        <taxon>Dikarya</taxon>
        <taxon>Ascomycota</taxon>
        <taxon>Pezizomycotina</taxon>
        <taxon>Eurotiomycetes</taxon>
        <taxon>Eurotiomycetidae</taxon>
        <taxon>Onygenales</taxon>
        <taxon>Onygenaceae</taxon>
        <taxon>Coccidioides</taxon>
    </lineage>
</organism>
<dbReference type="InterPro" id="IPR000504">
    <property type="entry name" value="RRM_dom"/>
</dbReference>
<dbReference type="VEuPathDB" id="FungiDB:CPAG_09811"/>
<feature type="region of interest" description="Disordered" evidence="5">
    <location>
        <begin position="209"/>
        <end position="254"/>
    </location>
</feature>
<evidence type="ECO:0000256" key="4">
    <source>
        <dbReference type="PROSITE-ProRule" id="PRU00176"/>
    </source>
</evidence>
<dbReference type="SUPFAM" id="SSF54928">
    <property type="entry name" value="RNA-binding domain, RBD"/>
    <property type="match status" value="1"/>
</dbReference>
<name>A0A0J6FT36_COCPO</name>
<keyword evidence="3" id="KW-0539">Nucleus</keyword>
<feature type="compositionally biased region" description="Low complexity" evidence="5">
    <location>
        <begin position="424"/>
        <end position="438"/>
    </location>
</feature>
<reference evidence="8" key="3">
    <citation type="journal article" date="2010" name="Genome Res.">
        <title>Population genomic sequencing of Coccidioides fungi reveals recent hybridization and transposon control.</title>
        <authorList>
            <person name="Neafsey D.E."/>
            <person name="Barker B.M."/>
            <person name="Sharpton T.J."/>
            <person name="Stajich J.E."/>
            <person name="Park D.J."/>
            <person name="Whiston E."/>
            <person name="Hung C.-Y."/>
            <person name="McMahan C."/>
            <person name="White J."/>
            <person name="Sykes S."/>
            <person name="Heiman D."/>
            <person name="Young S."/>
            <person name="Zeng Q."/>
            <person name="Abouelleil A."/>
            <person name="Aftuck L."/>
            <person name="Bessette D."/>
            <person name="Brown A."/>
            <person name="FitzGerald M."/>
            <person name="Lui A."/>
            <person name="Macdonald J.P."/>
            <person name="Priest M."/>
            <person name="Orbach M.J."/>
            <person name="Galgiani J.N."/>
            <person name="Kirkland T.N."/>
            <person name="Cole G.T."/>
            <person name="Birren B.W."/>
            <person name="Henn M.R."/>
            <person name="Taylor J.W."/>
            <person name="Rounsley S.D."/>
        </authorList>
    </citation>
    <scope>NUCLEOTIDE SEQUENCE [LARGE SCALE GENOMIC DNA]</scope>
    <source>
        <strain evidence="8">RMSCC 3488</strain>
    </source>
</reference>
<evidence type="ECO:0000256" key="1">
    <source>
        <dbReference type="ARBA" id="ARBA00004604"/>
    </source>
</evidence>
<feature type="compositionally biased region" description="Basic residues" evidence="5">
    <location>
        <begin position="234"/>
        <end position="243"/>
    </location>
</feature>
<dbReference type="Pfam" id="PF00076">
    <property type="entry name" value="RRM_1"/>
    <property type="match status" value="1"/>
</dbReference>
<dbReference type="CDD" id="cd12307">
    <property type="entry name" value="RRM_NIFK_like"/>
    <property type="match status" value="1"/>
</dbReference>
<dbReference type="SMART" id="SM00360">
    <property type="entry name" value="RRM"/>
    <property type="match status" value="1"/>
</dbReference>
<comment type="subcellular location">
    <subcellularLocation>
        <location evidence="1">Nucleus</location>
        <location evidence="1">Nucleolus</location>
    </subcellularLocation>
</comment>
<feature type="compositionally biased region" description="Acidic residues" evidence="5">
    <location>
        <begin position="209"/>
        <end position="219"/>
    </location>
</feature>
<keyword evidence="2 4" id="KW-0694">RNA-binding</keyword>
<evidence type="ECO:0000256" key="5">
    <source>
        <dbReference type="SAM" id="MobiDB-lite"/>
    </source>
</evidence>
<evidence type="ECO:0000256" key="2">
    <source>
        <dbReference type="ARBA" id="ARBA00022884"/>
    </source>
</evidence>
<sequence length="557" mass="61932">MSLVGAKNTRTAEPDRKQTQNPRVSSPMAAEKKDKKRKAASSSSAVETDQPSKKSKKSFVRNAKAPTETKSKGASKDKKPNNVTNGKATKPLNLDNAPARDIKPRKRAADFLSDEEDEIIKRDKKDALKDSASVTNESVKPPKKKAKEEAKATTTTTEKVSLKKDDAKAKEKKEPFKKSKKEVEVLADNDHESEDDHTLALIRGFDSSGEEDISGDEGFEPGQAVPQIPDSKQVKRKIRKLKKNHTDEPEEPGTVYIGRIPHGFYEHEMRAYFSQFGDITRLRMSRNRTTGRSKHYGYIEFASESVAKIVADTMDNYLMFGHILKCKFVPQDQLHPETFKGANRRFKSVPWNQIEKKQLEAGKTRDQWSKKIAKEESKRAAKAEKMKALGYEIDLPKLASVDGVPAQKTLAQAKTAIEDDNIEAPKAIEAPPKAITKPDAQEELKKATKKSKKSKDSANASAKKADAPVSEQTKEATHEKPAKIKEADTRKAQNGETKGKKDKRPKAKTPTIVTDNTEKPSKSNPSEAKDPKGKEIKDKLGKVEKPEKSKKSKKSKA</sequence>
<feature type="compositionally biased region" description="Basic and acidic residues" evidence="5">
    <location>
        <begin position="160"/>
        <end position="195"/>
    </location>
</feature>
<evidence type="ECO:0000313" key="8">
    <source>
        <dbReference type="Proteomes" id="UP000054567"/>
    </source>
</evidence>
<feature type="domain" description="RRM" evidence="6">
    <location>
        <begin position="253"/>
        <end position="331"/>
    </location>
</feature>
<reference evidence="8" key="2">
    <citation type="journal article" date="2009" name="Genome Res.">
        <title>Comparative genomic analyses of the human fungal pathogens Coccidioides and their relatives.</title>
        <authorList>
            <person name="Sharpton T.J."/>
            <person name="Stajich J.E."/>
            <person name="Rounsley S.D."/>
            <person name="Gardner M.J."/>
            <person name="Wortman J.R."/>
            <person name="Jordar V.S."/>
            <person name="Maiti R."/>
            <person name="Kodira C.D."/>
            <person name="Neafsey D.E."/>
            <person name="Zeng Q."/>
            <person name="Hung C.-Y."/>
            <person name="McMahan C."/>
            <person name="Muszewska A."/>
            <person name="Grynberg M."/>
            <person name="Mandel M.A."/>
            <person name="Kellner E.M."/>
            <person name="Barker B.M."/>
            <person name="Galgiani J.N."/>
            <person name="Orbach M.J."/>
            <person name="Kirkland T.N."/>
            <person name="Cole G.T."/>
            <person name="Henn M.R."/>
            <person name="Birren B.W."/>
            <person name="Taylor J.W."/>
        </authorList>
    </citation>
    <scope>NUCLEOTIDE SEQUENCE [LARGE SCALE GENOMIC DNA]</scope>
    <source>
        <strain evidence="8">RMSCC 3488</strain>
    </source>
</reference>
<dbReference type="GO" id="GO:0003723">
    <property type="term" value="F:RNA binding"/>
    <property type="evidence" value="ECO:0007669"/>
    <property type="project" value="UniProtKB-UniRule"/>
</dbReference>
<feature type="compositionally biased region" description="Basic and acidic residues" evidence="5">
    <location>
        <begin position="67"/>
        <end position="80"/>
    </location>
</feature>
<feature type="region of interest" description="Disordered" evidence="5">
    <location>
        <begin position="1"/>
        <end position="195"/>
    </location>
</feature>
<evidence type="ECO:0000259" key="6">
    <source>
        <dbReference type="PROSITE" id="PS50102"/>
    </source>
</evidence>
<dbReference type="InterPro" id="IPR035979">
    <property type="entry name" value="RBD_domain_sf"/>
</dbReference>
<reference evidence="7 8" key="1">
    <citation type="submission" date="2007-06" db="EMBL/GenBank/DDBJ databases">
        <title>The Genome Sequence of Coccidioides posadasii RMSCC_3488.</title>
        <authorList>
            <consortium name="Coccidioides Genome Resources Consortium"/>
            <consortium name="The Broad Institute Genome Sequencing Platform"/>
            <person name="Henn M.R."/>
            <person name="Sykes S."/>
            <person name="Young S."/>
            <person name="Jaffe D."/>
            <person name="Berlin A."/>
            <person name="Alvarez P."/>
            <person name="Butler J."/>
            <person name="Gnerre S."/>
            <person name="Grabherr M."/>
            <person name="Mauceli E."/>
            <person name="Brockman W."/>
            <person name="Kodira C."/>
            <person name="Alvarado L."/>
            <person name="Zeng Q."/>
            <person name="Crawford M."/>
            <person name="Antoine C."/>
            <person name="Devon K."/>
            <person name="Galgiani J."/>
            <person name="Orsborn K."/>
            <person name="Lewis M.L."/>
            <person name="Nusbaum C."/>
            <person name="Galagan J."/>
            <person name="Birren B."/>
        </authorList>
    </citation>
    <scope>NUCLEOTIDE SEQUENCE [LARGE SCALE GENOMIC DNA]</scope>
    <source>
        <strain evidence="7 8">RMSCC 3488</strain>
    </source>
</reference>
<feature type="compositionally biased region" description="Basic and acidic residues" evidence="5">
    <location>
        <begin position="472"/>
        <end position="499"/>
    </location>
</feature>
<dbReference type="GO" id="GO:0005730">
    <property type="term" value="C:nucleolus"/>
    <property type="evidence" value="ECO:0007669"/>
    <property type="project" value="UniProtKB-SubCell"/>
</dbReference>
<accession>A0A0J6FT36</accession>
<dbReference type="InterPro" id="IPR012677">
    <property type="entry name" value="Nucleotide-bd_a/b_plait_sf"/>
</dbReference>
<dbReference type="Gene3D" id="3.30.70.330">
    <property type="match status" value="1"/>
</dbReference>
<dbReference type="AlphaFoldDB" id="A0A0J6FT36"/>
<dbReference type="PROSITE" id="PS50102">
    <property type="entry name" value="RRM"/>
    <property type="match status" value="1"/>
</dbReference>
<proteinExistence type="predicted"/>
<feature type="region of interest" description="Disordered" evidence="5">
    <location>
        <begin position="417"/>
        <end position="557"/>
    </location>
</feature>
<feature type="compositionally biased region" description="Basic and acidic residues" evidence="5">
    <location>
        <begin position="119"/>
        <end position="129"/>
    </location>
</feature>
<dbReference type="OrthoDB" id="21467at2759"/>
<dbReference type="PANTHER" id="PTHR46754">
    <property type="entry name" value="MKI67 FHA DOMAIN-INTERACTING NUCLEOLAR PHOSPHOPROTEIN"/>
    <property type="match status" value="1"/>
</dbReference>